<gene>
    <name evidence="2" type="ORF">ZOSMA_74G00620</name>
</gene>
<dbReference type="OMA" id="SFPEPCI"/>
<keyword evidence="1" id="KW-1133">Transmembrane helix</keyword>
<evidence type="ECO:0000313" key="3">
    <source>
        <dbReference type="Proteomes" id="UP000036987"/>
    </source>
</evidence>
<dbReference type="PANTHER" id="PTHR36401:SF1">
    <property type="entry name" value="NADH DEHYDROGENASE [UBIQUINONE] 1 BETA SUBCOMPLEX SUBUNIT 8, MITOCHONDRIAL"/>
    <property type="match status" value="1"/>
</dbReference>
<dbReference type="PANTHER" id="PTHR36401">
    <property type="entry name" value="NADH DEHYDROGENASE [UBIQUINONE] 1 BETA SUBCOMPLEX SUBUNIT 8, MITOCHONDRIAL"/>
    <property type="match status" value="1"/>
</dbReference>
<dbReference type="EMBL" id="LFYR01001898">
    <property type="protein sequence ID" value="KMZ58721.1"/>
    <property type="molecule type" value="Genomic_DNA"/>
</dbReference>
<accession>A0A0K9NPP3</accession>
<dbReference type="STRING" id="29655.A0A0K9NPP3"/>
<dbReference type="AlphaFoldDB" id="A0A0K9NPP3"/>
<protein>
    <recommendedName>
        <fullName evidence="4">NADH dehydrogenase [ubiquinone] 1 beta subcomplex subunit 8, mitochondrial</fullName>
    </recommendedName>
</protein>
<dbReference type="OrthoDB" id="2014058at2759"/>
<dbReference type="InterPro" id="IPR038863">
    <property type="entry name" value="Put_Complex_I_su8"/>
</dbReference>
<keyword evidence="1" id="KW-0812">Transmembrane</keyword>
<proteinExistence type="predicted"/>
<dbReference type="Proteomes" id="UP000036987">
    <property type="component" value="Unassembled WGS sequence"/>
</dbReference>
<comment type="caution">
    <text evidence="2">The sequence shown here is derived from an EMBL/GenBank/DDBJ whole genome shotgun (WGS) entry which is preliminary data.</text>
</comment>
<name>A0A0K9NPP3_ZOSMR</name>
<reference evidence="3" key="1">
    <citation type="journal article" date="2016" name="Nature">
        <title>The genome of the seagrass Zostera marina reveals angiosperm adaptation to the sea.</title>
        <authorList>
            <person name="Olsen J.L."/>
            <person name="Rouze P."/>
            <person name="Verhelst B."/>
            <person name="Lin Y.-C."/>
            <person name="Bayer T."/>
            <person name="Collen J."/>
            <person name="Dattolo E."/>
            <person name="De Paoli E."/>
            <person name="Dittami S."/>
            <person name="Maumus F."/>
            <person name="Michel G."/>
            <person name="Kersting A."/>
            <person name="Lauritano C."/>
            <person name="Lohaus R."/>
            <person name="Toepel M."/>
            <person name="Tonon T."/>
            <person name="Vanneste K."/>
            <person name="Amirebrahimi M."/>
            <person name="Brakel J."/>
            <person name="Bostroem C."/>
            <person name="Chovatia M."/>
            <person name="Grimwood J."/>
            <person name="Jenkins J.W."/>
            <person name="Jueterbock A."/>
            <person name="Mraz A."/>
            <person name="Stam W.T."/>
            <person name="Tice H."/>
            <person name="Bornberg-Bauer E."/>
            <person name="Green P.J."/>
            <person name="Pearson G.A."/>
            <person name="Procaccini G."/>
            <person name="Duarte C.M."/>
            <person name="Schmutz J."/>
            <person name="Reusch T.B.H."/>
            <person name="Van de Peer Y."/>
        </authorList>
    </citation>
    <scope>NUCLEOTIDE SEQUENCE [LARGE SCALE GENOMIC DNA]</scope>
    <source>
        <strain evidence="3">cv. Finnish</strain>
    </source>
</reference>
<feature type="transmembrane region" description="Helical" evidence="1">
    <location>
        <begin position="80"/>
        <end position="100"/>
    </location>
</feature>
<sequence>MAGKLTAVMASRVLGGTGLVGRSASSSVLRTRSGLGLPVGRHIVPEKTLPEEDELDWDNGTPFPEPCVDRIASTVGKYEALAWMCGGLSFFAGLGLLAVWNDKASKIPFAPKVYPYNNLHLELGGDPDA</sequence>
<keyword evidence="1" id="KW-0472">Membrane</keyword>
<organism evidence="2 3">
    <name type="scientific">Zostera marina</name>
    <name type="common">Eelgrass</name>
    <dbReference type="NCBI Taxonomy" id="29655"/>
    <lineage>
        <taxon>Eukaryota</taxon>
        <taxon>Viridiplantae</taxon>
        <taxon>Streptophyta</taxon>
        <taxon>Embryophyta</taxon>
        <taxon>Tracheophyta</taxon>
        <taxon>Spermatophyta</taxon>
        <taxon>Magnoliopsida</taxon>
        <taxon>Liliopsida</taxon>
        <taxon>Zosteraceae</taxon>
        <taxon>Zostera</taxon>
    </lineage>
</organism>
<evidence type="ECO:0000313" key="2">
    <source>
        <dbReference type="EMBL" id="KMZ58721.1"/>
    </source>
</evidence>
<keyword evidence="3" id="KW-1185">Reference proteome</keyword>
<evidence type="ECO:0000256" key="1">
    <source>
        <dbReference type="SAM" id="Phobius"/>
    </source>
</evidence>
<evidence type="ECO:0008006" key="4">
    <source>
        <dbReference type="Google" id="ProtNLM"/>
    </source>
</evidence>